<organism evidence="2 3">
    <name type="scientific">Pycnococcus provasolii</name>
    <dbReference type="NCBI Taxonomy" id="41880"/>
    <lineage>
        <taxon>Eukaryota</taxon>
        <taxon>Viridiplantae</taxon>
        <taxon>Chlorophyta</taxon>
        <taxon>Pseudoscourfieldiophyceae</taxon>
        <taxon>Pseudoscourfieldiales</taxon>
        <taxon>Pycnococcaceae</taxon>
        <taxon>Pycnococcus</taxon>
    </lineage>
</organism>
<dbReference type="Gene3D" id="2.130.10.10">
    <property type="entry name" value="YVTN repeat-like/Quinoprotein amine dehydrogenase"/>
    <property type="match status" value="1"/>
</dbReference>
<reference evidence="2" key="1">
    <citation type="submission" date="2020-10" db="EMBL/GenBank/DDBJ databases">
        <title>Unveiling of a novel bifunctional photoreceptor, Dualchrome1, isolated from a cosmopolitan green alga.</title>
        <authorList>
            <person name="Suzuki S."/>
            <person name="Kawachi M."/>
        </authorList>
    </citation>
    <scope>NUCLEOTIDE SEQUENCE</scope>
    <source>
        <strain evidence="2">NIES 2893</strain>
    </source>
</reference>
<dbReference type="InterPro" id="IPR036322">
    <property type="entry name" value="WD40_repeat_dom_sf"/>
</dbReference>
<dbReference type="InterPro" id="IPR015943">
    <property type="entry name" value="WD40/YVTN_repeat-like_dom_sf"/>
</dbReference>
<evidence type="ECO:0000256" key="1">
    <source>
        <dbReference type="SAM" id="MobiDB-lite"/>
    </source>
</evidence>
<proteinExistence type="predicted"/>
<keyword evidence="3" id="KW-1185">Reference proteome</keyword>
<dbReference type="OrthoDB" id="10260946at2759"/>
<feature type="compositionally biased region" description="Polar residues" evidence="1">
    <location>
        <begin position="98"/>
        <end position="111"/>
    </location>
</feature>
<dbReference type="SUPFAM" id="SSF50978">
    <property type="entry name" value="WD40 repeat-like"/>
    <property type="match status" value="1"/>
</dbReference>
<gene>
    <name evidence="2" type="ORF">PPROV_000900800</name>
</gene>
<evidence type="ECO:0000313" key="3">
    <source>
        <dbReference type="Proteomes" id="UP000660262"/>
    </source>
</evidence>
<feature type="compositionally biased region" description="Acidic residues" evidence="1">
    <location>
        <begin position="489"/>
        <end position="511"/>
    </location>
</feature>
<sequence length="511" mass="53641">MVVSGTIIMKSSHDMEAPLLPASLLLREQGGYGGGRGGRGGRHDGGLGRFLVSSRFHVSSSLGFRESFLKVMLASSSSTSSAGSMLKPPASLKVEPTTRAQAQDSSDQPMTNLNAGLHHHGAALLAADGSENGLLLAAGRSLDRKMNAVTLLDVDLARRQHATSPEIVSFVPTCGTITSIAWDPRDLNHAAVVGMDAPGVRGYDLSRMPSWNDARPRAAVETWKLVPEPRYEERGGDGATDVSLLPQGHGYSAVVVSRAGAARLWDARAGRHPVSTLRVPHRMGSTTSCAIVAQGQGLLAGTESGHVILWDLRRSAVGKASAATVAFAKVGTQHHAPLMSIHAPTLLRGARDPPTPIQERIEVRTLRLHPTHRDRVLVHLASGRTGSLHLSASGQSQFTPLANFSSPVQEHTAGASRPRACWIGGGVAAAVPNASSLSLHCGAGRAPVHISLSLPALSVDAVSLDAVCIGSECHSGGGRFGVTFASLQADDDAEEEEEEEEEDFDEDKAGV</sequence>
<dbReference type="AlphaFoldDB" id="A0A830HS29"/>
<dbReference type="EMBL" id="BNJQ01000028">
    <property type="protein sequence ID" value="GHP10276.1"/>
    <property type="molecule type" value="Genomic_DNA"/>
</dbReference>
<protein>
    <submittedName>
        <fullName evidence="2">Uncharacterized protein</fullName>
    </submittedName>
</protein>
<name>A0A830HS29_9CHLO</name>
<feature type="region of interest" description="Disordered" evidence="1">
    <location>
        <begin position="487"/>
        <end position="511"/>
    </location>
</feature>
<feature type="region of interest" description="Disordered" evidence="1">
    <location>
        <begin position="79"/>
        <end position="112"/>
    </location>
</feature>
<evidence type="ECO:0000313" key="2">
    <source>
        <dbReference type="EMBL" id="GHP10276.1"/>
    </source>
</evidence>
<comment type="caution">
    <text evidence="2">The sequence shown here is derived from an EMBL/GenBank/DDBJ whole genome shotgun (WGS) entry which is preliminary data.</text>
</comment>
<accession>A0A830HS29</accession>
<dbReference type="Proteomes" id="UP000660262">
    <property type="component" value="Unassembled WGS sequence"/>
</dbReference>